<accession>X1FF97</accession>
<gene>
    <name evidence="1" type="ORF">S03H2_14486</name>
</gene>
<name>X1FF97_9ZZZZ</name>
<dbReference type="AlphaFoldDB" id="X1FF97"/>
<protein>
    <submittedName>
        <fullName evidence="1">Uncharacterized protein</fullName>
    </submittedName>
</protein>
<proteinExistence type="predicted"/>
<sequence>MRLEYQFRAIEYWTAGHDKRIYGERVKPGWILKVLTCFLHLPDSKINDVATILVHDGSHELEIRSRARDAAKQGMSALNPFYVGQYQRIIGQTSRFEDTEHMCLTVIGEMIPLKKWRKGRV</sequence>
<organism evidence="1">
    <name type="scientific">marine sediment metagenome</name>
    <dbReference type="NCBI Taxonomy" id="412755"/>
    <lineage>
        <taxon>unclassified sequences</taxon>
        <taxon>metagenomes</taxon>
        <taxon>ecological metagenomes</taxon>
    </lineage>
</organism>
<evidence type="ECO:0000313" key="1">
    <source>
        <dbReference type="EMBL" id="GAH44311.1"/>
    </source>
</evidence>
<comment type="caution">
    <text evidence="1">The sequence shown here is derived from an EMBL/GenBank/DDBJ whole genome shotgun (WGS) entry which is preliminary data.</text>
</comment>
<dbReference type="EMBL" id="BARU01007350">
    <property type="protein sequence ID" value="GAH44311.1"/>
    <property type="molecule type" value="Genomic_DNA"/>
</dbReference>
<reference evidence="1" key="1">
    <citation type="journal article" date="2014" name="Front. Microbiol.">
        <title>High frequency of phylogenetically diverse reductive dehalogenase-homologous genes in deep subseafloor sedimentary metagenomes.</title>
        <authorList>
            <person name="Kawai M."/>
            <person name="Futagami T."/>
            <person name="Toyoda A."/>
            <person name="Takaki Y."/>
            <person name="Nishi S."/>
            <person name="Hori S."/>
            <person name="Arai W."/>
            <person name="Tsubouchi T."/>
            <person name="Morono Y."/>
            <person name="Uchiyama I."/>
            <person name="Ito T."/>
            <person name="Fujiyama A."/>
            <person name="Inagaki F."/>
            <person name="Takami H."/>
        </authorList>
    </citation>
    <scope>NUCLEOTIDE SEQUENCE</scope>
    <source>
        <strain evidence="1">Expedition CK06-06</strain>
    </source>
</reference>